<keyword evidence="2 5" id="KW-0812">Transmembrane</keyword>
<feature type="transmembrane region" description="Helical" evidence="5">
    <location>
        <begin position="309"/>
        <end position="327"/>
    </location>
</feature>
<dbReference type="EMBL" id="MKGI01000011">
    <property type="protein sequence ID" value="OEL12173.1"/>
    <property type="molecule type" value="Genomic_DNA"/>
</dbReference>
<dbReference type="OrthoDB" id="6206554at2"/>
<feature type="domain" description="VWFA" evidence="6">
    <location>
        <begin position="91"/>
        <end position="290"/>
    </location>
</feature>
<feature type="transmembrane region" description="Helical" evidence="5">
    <location>
        <begin position="57"/>
        <end position="78"/>
    </location>
</feature>
<organism evidence="7 8">
    <name type="scientific">Cloacibacterium normanense</name>
    <dbReference type="NCBI Taxonomy" id="237258"/>
    <lineage>
        <taxon>Bacteria</taxon>
        <taxon>Pseudomonadati</taxon>
        <taxon>Bacteroidota</taxon>
        <taxon>Flavobacteriia</taxon>
        <taxon>Flavobacteriales</taxon>
        <taxon>Weeksellaceae</taxon>
    </lineage>
</organism>
<keyword evidence="3 5" id="KW-1133">Transmembrane helix</keyword>
<dbReference type="RefSeq" id="WP_069797030.1">
    <property type="nucleotide sequence ID" value="NZ_CP034157.1"/>
</dbReference>
<proteinExistence type="predicted"/>
<reference evidence="7 8" key="1">
    <citation type="submission" date="2016-09" db="EMBL/GenBank/DDBJ databases">
        <authorList>
            <person name="Capua I."/>
            <person name="De Benedictis P."/>
            <person name="Joannis T."/>
            <person name="Lombin L.H."/>
            <person name="Cattoli G."/>
        </authorList>
    </citation>
    <scope>NUCLEOTIDE SEQUENCE [LARGE SCALE GENOMIC DNA]</scope>
    <source>
        <strain evidence="7 8">NRS-1</strain>
    </source>
</reference>
<gene>
    <name evidence="7" type="ORF">BHF72_1361</name>
</gene>
<dbReference type="KEGG" id="cnr:EB819_07375"/>
<feature type="transmembrane region" description="Helical" evidence="5">
    <location>
        <begin position="6"/>
        <end position="25"/>
    </location>
</feature>
<keyword evidence="8" id="KW-1185">Reference proteome</keyword>
<dbReference type="SUPFAM" id="SSF53300">
    <property type="entry name" value="vWA-like"/>
    <property type="match status" value="1"/>
</dbReference>
<dbReference type="PANTHER" id="PTHR22550">
    <property type="entry name" value="SPORE GERMINATION PROTEIN"/>
    <property type="match status" value="1"/>
</dbReference>
<protein>
    <submittedName>
        <fullName evidence="7">von Willebrand factor type A domain protein</fullName>
    </submittedName>
</protein>
<evidence type="ECO:0000256" key="4">
    <source>
        <dbReference type="ARBA" id="ARBA00023136"/>
    </source>
</evidence>
<dbReference type="PROSITE" id="PS50234">
    <property type="entry name" value="VWFA"/>
    <property type="match status" value="1"/>
</dbReference>
<comment type="caution">
    <text evidence="7">The sequence shown here is derived from an EMBL/GenBank/DDBJ whole genome shotgun (WGS) entry which is preliminary data.</text>
</comment>
<dbReference type="InterPro" id="IPR050768">
    <property type="entry name" value="UPF0353/GerABKA_families"/>
</dbReference>
<evidence type="ECO:0000313" key="8">
    <source>
        <dbReference type="Proteomes" id="UP000095601"/>
    </source>
</evidence>
<dbReference type="InterPro" id="IPR002035">
    <property type="entry name" value="VWF_A"/>
</dbReference>
<evidence type="ECO:0000259" key="6">
    <source>
        <dbReference type="PROSITE" id="PS50234"/>
    </source>
</evidence>
<name>A0A1E5UH06_9FLAO</name>
<dbReference type="PANTHER" id="PTHR22550:SF5">
    <property type="entry name" value="LEUCINE ZIPPER PROTEIN 4"/>
    <property type="match status" value="1"/>
</dbReference>
<evidence type="ECO:0000256" key="3">
    <source>
        <dbReference type="ARBA" id="ARBA00022989"/>
    </source>
</evidence>
<sequence length="335" mass="37643">MNFSLGNIWYLLLLLLLPVITWLLFGFKKWKSERRNIFAETQFQEDLFPKDYQFSKFFPVLYLLAFVFLILAMVDFLGGKEEMKIQQKVNSVIFLLDVSNSMNAQDVQPSRLEQAKNILINTIQNLGDDKVGIVVFAGDAQSIMPLTTDYSAAETYIGAIETTTIGKQGTDFLKAIEVATEKFKNVPKGARKIVLISDGEDNEGNDKAAIDEALRQGITINSVGIGKDDGAPIPIYEFGQLMGYKTDVLGETIITKRQTEALMSLAFDTNGEYVDGNDMEAAVNKIVLQLRNQKGASETLVNTQSAVHYYQWFLGISLFIFVIIFLFNPKKDFNF</sequence>
<keyword evidence="1" id="KW-1003">Cell membrane</keyword>
<dbReference type="Gene3D" id="3.40.50.410">
    <property type="entry name" value="von Willebrand factor, type A domain"/>
    <property type="match status" value="1"/>
</dbReference>
<evidence type="ECO:0000313" key="7">
    <source>
        <dbReference type="EMBL" id="OEL12173.1"/>
    </source>
</evidence>
<keyword evidence="4 5" id="KW-0472">Membrane</keyword>
<dbReference type="SMART" id="SM00327">
    <property type="entry name" value="VWA"/>
    <property type="match status" value="1"/>
</dbReference>
<evidence type="ECO:0000256" key="5">
    <source>
        <dbReference type="SAM" id="Phobius"/>
    </source>
</evidence>
<dbReference type="PATRIC" id="fig|237258.4.peg.1315"/>
<dbReference type="STRING" id="237258.SAMN04489756_10949"/>
<evidence type="ECO:0000256" key="2">
    <source>
        <dbReference type="ARBA" id="ARBA00022692"/>
    </source>
</evidence>
<dbReference type="Proteomes" id="UP000095601">
    <property type="component" value="Unassembled WGS sequence"/>
</dbReference>
<evidence type="ECO:0000256" key="1">
    <source>
        <dbReference type="ARBA" id="ARBA00022475"/>
    </source>
</evidence>
<accession>A0A1E5UH06</accession>
<dbReference type="AlphaFoldDB" id="A0A1E5UH06"/>
<dbReference type="Pfam" id="PF13519">
    <property type="entry name" value="VWA_2"/>
    <property type="match status" value="1"/>
</dbReference>
<dbReference type="InterPro" id="IPR036465">
    <property type="entry name" value="vWFA_dom_sf"/>
</dbReference>